<gene>
    <name evidence="2" type="ORF">GCM10007116_21280</name>
    <name evidence="1" type="ORF">HS1genome_1196</name>
</gene>
<keyword evidence="3" id="KW-1185">Reference proteome</keyword>
<dbReference type="RefSeq" id="WP_179950435.1">
    <property type="nucleotide sequence ID" value="NZ_AP018553.1"/>
</dbReference>
<accession>A0A348B3Q5</accession>
<dbReference type="EMBL" id="BMQS01000028">
    <property type="protein sequence ID" value="GGU04331.1"/>
    <property type="molecule type" value="Genomic_DNA"/>
</dbReference>
<dbReference type="Proteomes" id="UP000276741">
    <property type="component" value="Chromosome"/>
</dbReference>
<dbReference type="Proteomes" id="UP000616143">
    <property type="component" value="Unassembled WGS sequence"/>
</dbReference>
<dbReference type="GeneID" id="38666709"/>
<organism evidence="1 3">
    <name type="scientific">Sulfodiicoccus acidiphilus</name>
    <dbReference type="NCBI Taxonomy" id="1670455"/>
    <lineage>
        <taxon>Archaea</taxon>
        <taxon>Thermoproteota</taxon>
        <taxon>Thermoprotei</taxon>
        <taxon>Sulfolobales</taxon>
        <taxon>Sulfolobaceae</taxon>
        <taxon>Sulfodiicoccus</taxon>
    </lineage>
</organism>
<dbReference type="KEGG" id="sacd:HS1genome_1196"/>
<name>A0A348B3Q5_9CREN</name>
<proteinExistence type="predicted"/>
<evidence type="ECO:0000313" key="1">
    <source>
        <dbReference type="EMBL" id="BBD72807.1"/>
    </source>
</evidence>
<dbReference type="EMBL" id="AP018553">
    <property type="protein sequence ID" value="BBD72807.1"/>
    <property type="molecule type" value="Genomic_DNA"/>
</dbReference>
<dbReference type="AlphaFoldDB" id="A0A348B3Q5"/>
<reference evidence="2" key="1">
    <citation type="journal article" date="2014" name="Int. J. Syst. Evol. Microbiol.">
        <title>Complete genome sequence of Corynebacterium casei LMG S-19264T (=DSM 44701T), isolated from a smear-ripened cheese.</title>
        <authorList>
            <consortium name="US DOE Joint Genome Institute (JGI-PGF)"/>
            <person name="Walter F."/>
            <person name="Albersmeier A."/>
            <person name="Kalinowski J."/>
            <person name="Ruckert C."/>
        </authorList>
    </citation>
    <scope>NUCLEOTIDE SEQUENCE</scope>
    <source>
        <strain evidence="2">JCM 31740</strain>
    </source>
</reference>
<evidence type="ECO:0000313" key="2">
    <source>
        <dbReference type="EMBL" id="GGU04331.1"/>
    </source>
</evidence>
<reference evidence="1" key="3">
    <citation type="journal article" date="2019" name="BMC Res. Notes">
        <title>Complete genome sequence of the Sulfodiicoccus acidiphilus strain HS-1T, the first crenarchaeon that lacks polB3, isolated from an acidic hot spring in Ohwaku-dani, Hakone, Japan.</title>
        <authorList>
            <person name="Sakai H.D."/>
            <person name="Kurosawa N."/>
        </authorList>
    </citation>
    <scope>NUCLEOTIDE SEQUENCE</scope>
    <source>
        <strain evidence="1">HS-1</strain>
    </source>
</reference>
<evidence type="ECO:0000313" key="3">
    <source>
        <dbReference type="Proteomes" id="UP000276741"/>
    </source>
</evidence>
<reference evidence="2" key="4">
    <citation type="submission" date="2020-09" db="EMBL/GenBank/DDBJ databases">
        <authorList>
            <person name="Sun Q."/>
            <person name="Ohkuma M."/>
        </authorList>
    </citation>
    <scope>NUCLEOTIDE SEQUENCE</scope>
    <source>
        <strain evidence="2">JCM 31740</strain>
    </source>
</reference>
<reference evidence="3" key="2">
    <citation type="submission" date="2018-04" db="EMBL/GenBank/DDBJ databases">
        <title>Complete genome sequence of Sulfodiicoccus acidiphilus strain HS-1.</title>
        <authorList>
            <person name="Sakai H.D."/>
            <person name="Kurosawa N."/>
        </authorList>
    </citation>
    <scope>NUCLEOTIDE SEQUENCE [LARGE SCALE GENOMIC DNA]</scope>
    <source>
        <strain evidence="3">HS-1</strain>
    </source>
</reference>
<sequence>MSWRVEGSELPFPRRSPSEPLLAPVNDYVEAMRSTPFRSKENVENPNEKGVLGRVHEELYKRLREEFNLPSEVAEDCYRDALRPEL</sequence>
<protein>
    <submittedName>
        <fullName evidence="1">Uncharacterized protein</fullName>
    </submittedName>
</protein>